<dbReference type="KEGG" id="yel:LC20_08365"/>
<name>A0A7U5PGV1_YEREN</name>
<dbReference type="Proteomes" id="UP000230961">
    <property type="component" value="Chromosome"/>
</dbReference>
<gene>
    <name evidence="1" type="ORF">LC20_08365</name>
</gene>
<organism evidence="1 2">
    <name type="scientific">Yersinia enterocolitica LC20</name>
    <dbReference type="NCBI Taxonomy" id="1443113"/>
    <lineage>
        <taxon>Bacteria</taxon>
        <taxon>Pseudomonadati</taxon>
        <taxon>Pseudomonadota</taxon>
        <taxon>Gammaproteobacteria</taxon>
        <taxon>Enterobacterales</taxon>
        <taxon>Yersiniaceae</taxon>
        <taxon>Yersinia</taxon>
    </lineage>
</organism>
<sequence length="68" mass="7956">MYVQFADAAEAVMISYFCCQQDPKCYGFLGEIETDDPRYIVFFEKMPDYVQTTLPQPIYPTMTIPLDR</sequence>
<evidence type="ECO:0000313" key="1">
    <source>
        <dbReference type="EMBL" id="ATX62932.1"/>
    </source>
</evidence>
<accession>A0A7U5PGV1</accession>
<proteinExistence type="predicted"/>
<evidence type="ECO:0000313" key="2">
    <source>
        <dbReference type="Proteomes" id="UP000230961"/>
    </source>
</evidence>
<reference evidence="1 2" key="1">
    <citation type="submission" date="2017-11" db="EMBL/GenBank/DDBJ databases">
        <title>The complete genome sequence and comparative genome analysis of Yersinia enterocolitica strain LC20.</title>
        <authorList>
            <person name="Shi G."/>
            <person name="Su M."/>
            <person name="Liang J."/>
            <person name="Gu W."/>
            <person name="Xiao Y."/>
            <person name="Zhang Z."/>
            <person name="Qiu H."/>
            <person name="Duan R."/>
            <person name="Zhang Z."/>
            <person name="Li Y."/>
            <person name="Zhang X."/>
            <person name="Ling Y."/>
            <person name="Song L."/>
            <person name="Chen M."/>
            <person name="Zhao Y."/>
            <person name="Wu J."/>
            <person name="Jing H."/>
            <person name="Xiao J."/>
            <person name="Wang X."/>
        </authorList>
    </citation>
    <scope>NUCLEOTIDE SEQUENCE [LARGE SCALE GENOMIC DNA]</scope>
    <source>
        <strain evidence="1 2">LC20</strain>
    </source>
</reference>
<protein>
    <submittedName>
        <fullName evidence="1">Uncharacterized protein</fullName>
    </submittedName>
</protein>
<dbReference type="EMBL" id="CP007448">
    <property type="protein sequence ID" value="ATX62932.1"/>
    <property type="molecule type" value="Genomic_DNA"/>
</dbReference>
<dbReference type="AlphaFoldDB" id="A0A7U5PGV1"/>